<organism evidence="1">
    <name type="scientific">bioreactor metagenome</name>
    <dbReference type="NCBI Taxonomy" id="1076179"/>
    <lineage>
        <taxon>unclassified sequences</taxon>
        <taxon>metagenomes</taxon>
        <taxon>ecological metagenomes</taxon>
    </lineage>
</organism>
<protein>
    <submittedName>
        <fullName evidence="1">Uncharacterized protein</fullName>
    </submittedName>
</protein>
<name>A0A644ZPW4_9ZZZZ</name>
<sequence>MAENFDDLLALNYFLNITVDCTHHLLLLFKIQRASAADHSRDSEHD</sequence>
<dbReference type="AlphaFoldDB" id="A0A644ZPW4"/>
<proteinExistence type="predicted"/>
<dbReference type="EMBL" id="VSSQ01009857">
    <property type="protein sequence ID" value="MPM42787.1"/>
    <property type="molecule type" value="Genomic_DNA"/>
</dbReference>
<accession>A0A644ZPW4</accession>
<gene>
    <name evidence="1" type="ORF">SDC9_89458</name>
</gene>
<comment type="caution">
    <text evidence="1">The sequence shown here is derived from an EMBL/GenBank/DDBJ whole genome shotgun (WGS) entry which is preliminary data.</text>
</comment>
<evidence type="ECO:0000313" key="1">
    <source>
        <dbReference type="EMBL" id="MPM42787.1"/>
    </source>
</evidence>
<reference evidence="1" key="1">
    <citation type="submission" date="2019-08" db="EMBL/GenBank/DDBJ databases">
        <authorList>
            <person name="Kucharzyk K."/>
            <person name="Murdoch R.W."/>
            <person name="Higgins S."/>
            <person name="Loffler F."/>
        </authorList>
    </citation>
    <scope>NUCLEOTIDE SEQUENCE</scope>
</reference>